<proteinExistence type="predicted"/>
<protein>
    <submittedName>
        <fullName evidence="2">Uncharacterized protein</fullName>
    </submittedName>
</protein>
<evidence type="ECO:0000313" key="2">
    <source>
        <dbReference type="EMBL" id="TBU56908.1"/>
    </source>
</evidence>
<feature type="region of interest" description="Disordered" evidence="1">
    <location>
        <begin position="170"/>
        <end position="228"/>
    </location>
</feature>
<reference evidence="2 3" key="1">
    <citation type="submission" date="2019-01" db="EMBL/GenBank/DDBJ databases">
        <title>Draft genome sequences of three monokaryotic isolates of the white-rot basidiomycete fungus Dichomitus squalens.</title>
        <authorList>
            <consortium name="DOE Joint Genome Institute"/>
            <person name="Lopez S.C."/>
            <person name="Andreopoulos B."/>
            <person name="Pangilinan J."/>
            <person name="Lipzen A."/>
            <person name="Riley R."/>
            <person name="Ahrendt S."/>
            <person name="Ng V."/>
            <person name="Barry K."/>
            <person name="Daum C."/>
            <person name="Grigoriev I.V."/>
            <person name="Hilden K.S."/>
            <person name="Makela M.R."/>
            <person name="de Vries R.P."/>
        </authorList>
    </citation>
    <scope>NUCLEOTIDE SEQUENCE [LARGE SCALE GENOMIC DNA]</scope>
    <source>
        <strain evidence="2 3">CBS 464.89</strain>
    </source>
</reference>
<organism evidence="2 3">
    <name type="scientific">Dichomitus squalens</name>
    <dbReference type="NCBI Taxonomy" id="114155"/>
    <lineage>
        <taxon>Eukaryota</taxon>
        <taxon>Fungi</taxon>
        <taxon>Dikarya</taxon>
        <taxon>Basidiomycota</taxon>
        <taxon>Agaricomycotina</taxon>
        <taxon>Agaricomycetes</taxon>
        <taxon>Polyporales</taxon>
        <taxon>Polyporaceae</taxon>
        <taxon>Dichomitus</taxon>
    </lineage>
</organism>
<evidence type="ECO:0000256" key="1">
    <source>
        <dbReference type="SAM" id="MobiDB-lite"/>
    </source>
</evidence>
<keyword evidence="3" id="KW-1185">Reference proteome</keyword>
<feature type="compositionally biased region" description="Basic residues" evidence="1">
    <location>
        <begin position="218"/>
        <end position="228"/>
    </location>
</feature>
<dbReference type="PANTHER" id="PTHR38846:SF1">
    <property type="entry name" value="C3H1-TYPE DOMAIN-CONTAINING PROTEIN"/>
    <property type="match status" value="1"/>
</dbReference>
<dbReference type="AlphaFoldDB" id="A0A4V2K4J3"/>
<dbReference type="PANTHER" id="PTHR38846">
    <property type="entry name" value="C3H1-TYPE DOMAIN-CONTAINING PROTEIN"/>
    <property type="match status" value="1"/>
</dbReference>
<accession>A0A4V2K4J3</accession>
<sequence length="228" mass="25722">MVGPALSNKAPKKGTKVNHIHDYFALHPCFDYQPGKCFIQEFRRLARKKNWQGDGFKRERRELGKAMIEQFGLVYGKDAGDLRSWQNLCSALRVSPIPSTIGKCREILNSLHVNLVDFIHRPNPEEPVRTFKDEVALSKYTLETGRTYPRNVVPKGSLLECLLRHILEPSKTRGLPSKTRGSGPPSKPRVPPAKLRGPPSKSRGQPSKPRGLTPKQNQTKRRSRKGNA</sequence>
<name>A0A4V2K4J3_9APHY</name>
<dbReference type="Proteomes" id="UP000292082">
    <property type="component" value="Unassembled WGS sequence"/>
</dbReference>
<evidence type="ECO:0000313" key="3">
    <source>
        <dbReference type="Proteomes" id="UP000292082"/>
    </source>
</evidence>
<gene>
    <name evidence="2" type="ORF">BD310DRAFT_930511</name>
</gene>
<dbReference type="EMBL" id="ML145144">
    <property type="protein sequence ID" value="TBU56908.1"/>
    <property type="molecule type" value="Genomic_DNA"/>
</dbReference>